<dbReference type="EMBL" id="AAOW01000016">
    <property type="protein sequence ID" value="EAR60542.1"/>
    <property type="molecule type" value="Genomic_DNA"/>
</dbReference>
<dbReference type="Gene3D" id="1.25.40.10">
    <property type="entry name" value="Tetratricopeptide repeat domain"/>
    <property type="match status" value="1"/>
</dbReference>
<organism evidence="9 10">
    <name type="scientific">Neptuniibacter caesariensis</name>
    <dbReference type="NCBI Taxonomy" id="207954"/>
    <lineage>
        <taxon>Bacteria</taxon>
        <taxon>Pseudomonadati</taxon>
        <taxon>Pseudomonadota</taxon>
        <taxon>Gammaproteobacteria</taxon>
        <taxon>Oceanospirillales</taxon>
        <taxon>Oceanospirillaceae</taxon>
        <taxon>Neptuniibacter</taxon>
    </lineage>
</organism>
<dbReference type="RefSeq" id="WP_007021025.1">
    <property type="nucleotide sequence ID" value="NZ_CH724125.1"/>
</dbReference>
<dbReference type="OrthoDB" id="9776053at2"/>
<comment type="caution">
    <text evidence="9">The sequence shown here is derived from an EMBL/GenBank/DDBJ whole genome shotgun (WGS) entry which is preliminary data.</text>
</comment>
<dbReference type="NCBIfam" id="TIGR03142">
    <property type="entry name" value="cytochro_ccmI"/>
    <property type="match status" value="1"/>
</dbReference>
<dbReference type="PANTHER" id="PTHR47870">
    <property type="entry name" value="CYTOCHROME C-TYPE BIOGENESIS PROTEIN CCMH"/>
    <property type="match status" value="1"/>
</dbReference>
<dbReference type="Proteomes" id="UP000002171">
    <property type="component" value="Unassembled WGS sequence"/>
</dbReference>
<keyword evidence="10" id="KW-1185">Reference proteome</keyword>
<evidence type="ECO:0000256" key="4">
    <source>
        <dbReference type="ARBA" id="ARBA00022803"/>
    </source>
</evidence>
<feature type="transmembrane region" description="Helical" evidence="6">
    <location>
        <begin position="6"/>
        <end position="24"/>
    </location>
</feature>
<dbReference type="GO" id="GO:0005886">
    <property type="term" value="C:plasma membrane"/>
    <property type="evidence" value="ECO:0007669"/>
    <property type="project" value="TreeGrafter"/>
</dbReference>
<dbReference type="SMART" id="SM00028">
    <property type="entry name" value="TPR"/>
    <property type="match status" value="2"/>
</dbReference>
<feature type="domain" description="Cytochrome c-type biogenesis protein H TPR" evidence="8">
    <location>
        <begin position="144"/>
        <end position="265"/>
    </location>
</feature>
<protein>
    <submittedName>
        <fullName evidence="9">Cytochrome c-type biogenesis protein</fullName>
    </submittedName>
</protein>
<dbReference type="Pfam" id="PF23892">
    <property type="entry name" value="Ig_CycH"/>
    <property type="match status" value="1"/>
</dbReference>
<dbReference type="GO" id="GO:0030313">
    <property type="term" value="C:cell envelope"/>
    <property type="evidence" value="ECO:0007669"/>
    <property type="project" value="UniProtKB-SubCell"/>
</dbReference>
<feature type="transmembrane region" description="Helical" evidence="6">
    <location>
        <begin position="98"/>
        <end position="120"/>
    </location>
</feature>
<sequence length="415" mass="45845">MIELWIGIALLTLLAVAFVYLPFLRARKQILGEQVEDRSQQNVDIFKERLAELEQERASGNLDESDFAALKTELERNLLTDVDQKQATQGKLAVTTQVLITITILALMIPVASIGMYSVFGRSADLELSMQQPKDPFNGQQPTLEQAIAQLEKELEIQPENPEGWFLLSTTYMNQGRFAEGANGFKKVLELLPTDAPQYASVMGQYAQALFFANDSKMTDEVKVQINKTLEIEPFEITVLGLLGIEAFEQQDYESALDYWLKALRNADGQTADSLRSGVRKARDELLAQGKDVPEIPELMEATIQVKVSLSPELAEQVSPEHNVFVFAREVGGRMPLAAAKISVADLPANIVLDDSMAMSPEARLSSVPTVEVSARISKEGQPQAQVGDFYGTISPVQVRGTTLPLFLVIDKVVE</sequence>
<dbReference type="InterPro" id="IPR011990">
    <property type="entry name" value="TPR-like_helical_dom_sf"/>
</dbReference>
<dbReference type="SUPFAM" id="SSF48452">
    <property type="entry name" value="TPR-like"/>
    <property type="match status" value="1"/>
</dbReference>
<evidence type="ECO:0000256" key="3">
    <source>
        <dbReference type="ARBA" id="ARBA00022748"/>
    </source>
</evidence>
<dbReference type="AlphaFoldDB" id="A0A7U8C2Z1"/>
<keyword evidence="2" id="KW-0677">Repeat</keyword>
<keyword evidence="3" id="KW-0201">Cytochrome c-type biogenesis</keyword>
<dbReference type="GO" id="GO:0017004">
    <property type="term" value="P:cytochrome complex assembly"/>
    <property type="evidence" value="ECO:0007669"/>
    <property type="project" value="UniProtKB-KW"/>
</dbReference>
<dbReference type="PROSITE" id="PS50005">
    <property type="entry name" value="TPR"/>
    <property type="match status" value="1"/>
</dbReference>
<evidence type="ECO:0000256" key="6">
    <source>
        <dbReference type="SAM" id="Phobius"/>
    </source>
</evidence>
<dbReference type="PANTHER" id="PTHR47870:SF4">
    <property type="entry name" value="CYTOCHROME C-TYPE BIOGENESIS PROTEIN CYCH"/>
    <property type="match status" value="1"/>
</dbReference>
<gene>
    <name evidence="9" type="ORF">MED92_16800</name>
</gene>
<keyword evidence="4 5" id="KW-0802">TPR repeat</keyword>
<accession>A0A7U8C2Z1</accession>
<name>A0A7U8C2Z1_NEPCE</name>
<evidence type="ECO:0000259" key="7">
    <source>
        <dbReference type="Pfam" id="PF23892"/>
    </source>
</evidence>
<proteinExistence type="predicted"/>
<reference evidence="9 10" key="1">
    <citation type="submission" date="2006-02" db="EMBL/GenBank/DDBJ databases">
        <authorList>
            <person name="Pinhassi J."/>
            <person name="Pedros-Alio C."/>
            <person name="Ferriera S."/>
            <person name="Johnson J."/>
            <person name="Kravitz S."/>
            <person name="Halpern A."/>
            <person name="Remington K."/>
            <person name="Beeson K."/>
            <person name="Tran B."/>
            <person name="Rogers Y.-H."/>
            <person name="Friedman R."/>
            <person name="Venter J.C."/>
        </authorList>
    </citation>
    <scope>NUCLEOTIDE SEQUENCE [LARGE SCALE GENOMIC DNA]</scope>
    <source>
        <strain evidence="9 10">MED92</strain>
    </source>
</reference>
<feature type="repeat" description="TPR" evidence="5">
    <location>
        <begin position="162"/>
        <end position="195"/>
    </location>
</feature>
<evidence type="ECO:0000313" key="9">
    <source>
        <dbReference type="EMBL" id="EAR60542.1"/>
    </source>
</evidence>
<keyword evidence="6" id="KW-0812">Transmembrane</keyword>
<evidence type="ECO:0000313" key="10">
    <source>
        <dbReference type="Proteomes" id="UP000002171"/>
    </source>
</evidence>
<evidence type="ECO:0000256" key="2">
    <source>
        <dbReference type="ARBA" id="ARBA00022737"/>
    </source>
</evidence>
<dbReference type="InterPro" id="IPR051263">
    <property type="entry name" value="C-type_cytochrome_biogenesis"/>
</dbReference>
<dbReference type="InterPro" id="IPR056413">
    <property type="entry name" value="TPR_CcmH_CycH"/>
</dbReference>
<keyword evidence="6" id="KW-0472">Membrane</keyword>
<evidence type="ECO:0000256" key="1">
    <source>
        <dbReference type="ARBA" id="ARBA00004196"/>
    </source>
</evidence>
<dbReference type="InterPro" id="IPR019734">
    <property type="entry name" value="TPR_rpt"/>
</dbReference>
<keyword evidence="6" id="KW-1133">Transmembrane helix</keyword>
<dbReference type="InterPro" id="IPR017560">
    <property type="entry name" value="Cyt_c_biogenesis_CcmI"/>
</dbReference>
<dbReference type="InterPro" id="IPR056412">
    <property type="entry name" value="Ig_CycH"/>
</dbReference>
<dbReference type="Pfam" id="PF23914">
    <property type="entry name" value="TPR_CcmH_CycH"/>
    <property type="match status" value="1"/>
</dbReference>
<comment type="subcellular location">
    <subcellularLocation>
        <location evidence="1">Cell envelope</location>
    </subcellularLocation>
</comment>
<evidence type="ECO:0000259" key="8">
    <source>
        <dbReference type="Pfam" id="PF23914"/>
    </source>
</evidence>
<evidence type="ECO:0000256" key="5">
    <source>
        <dbReference type="PROSITE-ProRule" id="PRU00339"/>
    </source>
</evidence>
<feature type="domain" description="Cytochrome c-type biogenesis protein H Ig-like" evidence="7">
    <location>
        <begin position="304"/>
        <end position="411"/>
    </location>
</feature>